<comment type="catalytic activity">
    <reaction evidence="16">
        <text>L-threonyl-[protein] + ATP = O-phospho-L-threonyl-[protein] + ADP + H(+)</text>
        <dbReference type="Rhea" id="RHEA:46608"/>
        <dbReference type="Rhea" id="RHEA-COMP:11060"/>
        <dbReference type="Rhea" id="RHEA-COMP:11605"/>
        <dbReference type="ChEBI" id="CHEBI:15378"/>
        <dbReference type="ChEBI" id="CHEBI:30013"/>
        <dbReference type="ChEBI" id="CHEBI:30616"/>
        <dbReference type="ChEBI" id="CHEBI:61977"/>
        <dbReference type="ChEBI" id="CHEBI:456216"/>
        <dbReference type="EC" id="2.7.11.1"/>
    </reaction>
</comment>
<dbReference type="FunFam" id="3.30.200.20:FF:000148">
    <property type="entry name" value="Serine/threonine-protein kinase RIO1"/>
    <property type="match status" value="1"/>
</dbReference>
<evidence type="ECO:0000256" key="15">
    <source>
        <dbReference type="ARBA" id="ARBA00022842"/>
    </source>
</evidence>
<dbReference type="SUPFAM" id="SSF56112">
    <property type="entry name" value="Protein kinase-like (PK-like)"/>
    <property type="match status" value="1"/>
</dbReference>
<feature type="region of interest" description="Disordered" evidence="20">
    <location>
        <begin position="75"/>
        <end position="116"/>
    </location>
</feature>
<organism evidence="22 23">
    <name type="scientific">Suhomyces tanzawaensis NRRL Y-17324</name>
    <dbReference type="NCBI Taxonomy" id="984487"/>
    <lineage>
        <taxon>Eukaryota</taxon>
        <taxon>Fungi</taxon>
        <taxon>Dikarya</taxon>
        <taxon>Ascomycota</taxon>
        <taxon>Saccharomycotina</taxon>
        <taxon>Pichiomycetes</taxon>
        <taxon>Debaryomycetaceae</taxon>
        <taxon>Suhomyces</taxon>
    </lineage>
</organism>
<keyword evidence="12" id="KW-0418">Kinase</keyword>
<dbReference type="GO" id="GO:0005524">
    <property type="term" value="F:ATP binding"/>
    <property type="evidence" value="ECO:0007669"/>
    <property type="project" value="UniProtKB-KW"/>
</dbReference>
<keyword evidence="7" id="KW-0690">Ribosome biogenesis</keyword>
<comment type="catalytic activity">
    <reaction evidence="17">
        <text>L-seryl-[protein] + ATP = O-phospho-L-seryl-[protein] + ADP + H(+)</text>
        <dbReference type="Rhea" id="RHEA:17989"/>
        <dbReference type="Rhea" id="RHEA-COMP:9863"/>
        <dbReference type="Rhea" id="RHEA-COMP:11604"/>
        <dbReference type="ChEBI" id="CHEBI:15378"/>
        <dbReference type="ChEBI" id="CHEBI:29999"/>
        <dbReference type="ChEBI" id="CHEBI:30616"/>
        <dbReference type="ChEBI" id="CHEBI:83421"/>
        <dbReference type="ChEBI" id="CHEBI:456216"/>
        <dbReference type="EC" id="2.7.11.1"/>
    </reaction>
</comment>
<evidence type="ECO:0000256" key="17">
    <source>
        <dbReference type="ARBA" id="ARBA00048679"/>
    </source>
</evidence>
<evidence type="ECO:0000256" key="19">
    <source>
        <dbReference type="ARBA" id="ARBA00068838"/>
    </source>
</evidence>
<dbReference type="InterPro" id="IPR018934">
    <property type="entry name" value="RIO_dom"/>
</dbReference>
<evidence type="ECO:0000313" key="22">
    <source>
        <dbReference type="EMBL" id="ODV80997.1"/>
    </source>
</evidence>
<keyword evidence="6" id="KW-0963">Cytoplasm</keyword>
<comment type="cofactor">
    <cofactor evidence="1">
        <name>Mg(2+)</name>
        <dbReference type="ChEBI" id="CHEBI:18420"/>
    </cofactor>
</comment>
<feature type="compositionally biased region" description="Basic residues" evidence="20">
    <location>
        <begin position="651"/>
        <end position="671"/>
    </location>
</feature>
<feature type="region of interest" description="Disordered" evidence="20">
    <location>
        <begin position="645"/>
        <end position="671"/>
    </location>
</feature>
<dbReference type="GO" id="GO:0016787">
    <property type="term" value="F:hydrolase activity"/>
    <property type="evidence" value="ECO:0007669"/>
    <property type="project" value="UniProtKB-KW"/>
</dbReference>
<evidence type="ECO:0000259" key="21">
    <source>
        <dbReference type="SMART" id="SM00090"/>
    </source>
</evidence>
<evidence type="ECO:0000256" key="3">
    <source>
        <dbReference type="ARBA" id="ARBA00009196"/>
    </source>
</evidence>
<dbReference type="InterPro" id="IPR018935">
    <property type="entry name" value="RIO_kinase_CS"/>
</dbReference>
<evidence type="ECO:0000256" key="1">
    <source>
        <dbReference type="ARBA" id="ARBA00001946"/>
    </source>
</evidence>
<keyword evidence="15" id="KW-0460">Magnesium</keyword>
<dbReference type="EC" id="2.7.11.1" evidence="4"/>
<feature type="compositionally biased region" description="Acidic residues" evidence="20">
    <location>
        <begin position="574"/>
        <end position="611"/>
    </location>
</feature>
<name>A0A1E4SNK3_9ASCO</name>
<dbReference type="InterPro" id="IPR011009">
    <property type="entry name" value="Kinase-like_dom_sf"/>
</dbReference>
<keyword evidence="13" id="KW-0378">Hydrolase</keyword>
<proteinExistence type="inferred from homology"/>
<dbReference type="SMART" id="SM00090">
    <property type="entry name" value="RIO"/>
    <property type="match status" value="1"/>
</dbReference>
<dbReference type="Gene3D" id="3.30.200.20">
    <property type="entry name" value="Phosphorylase Kinase, domain 1"/>
    <property type="match status" value="1"/>
</dbReference>
<dbReference type="PANTHER" id="PTHR45723">
    <property type="entry name" value="SERINE/THREONINE-PROTEIN KINASE RIO1"/>
    <property type="match status" value="1"/>
</dbReference>
<keyword evidence="9" id="KW-0808">Transferase</keyword>
<evidence type="ECO:0000256" key="2">
    <source>
        <dbReference type="ARBA" id="ARBA00004496"/>
    </source>
</evidence>
<dbReference type="CDD" id="cd05147">
    <property type="entry name" value="RIO1_euk"/>
    <property type="match status" value="1"/>
</dbReference>
<comment type="catalytic activity">
    <reaction evidence="18">
        <text>ATP + H2O = ADP + phosphate + H(+)</text>
        <dbReference type="Rhea" id="RHEA:13065"/>
        <dbReference type="ChEBI" id="CHEBI:15377"/>
        <dbReference type="ChEBI" id="CHEBI:15378"/>
        <dbReference type="ChEBI" id="CHEBI:30616"/>
        <dbReference type="ChEBI" id="CHEBI:43474"/>
        <dbReference type="ChEBI" id="CHEBI:456216"/>
    </reaction>
</comment>
<dbReference type="GO" id="GO:0004674">
    <property type="term" value="F:protein serine/threonine kinase activity"/>
    <property type="evidence" value="ECO:0007669"/>
    <property type="project" value="UniProtKB-KW"/>
</dbReference>
<keyword evidence="14" id="KW-0067">ATP-binding</keyword>
<evidence type="ECO:0000256" key="20">
    <source>
        <dbReference type="SAM" id="MobiDB-lite"/>
    </source>
</evidence>
<dbReference type="FunFam" id="1.10.510.10:FF:000755">
    <property type="entry name" value="Homoserine kinase"/>
    <property type="match status" value="1"/>
</dbReference>
<keyword evidence="23" id="KW-1185">Reference proteome</keyword>
<feature type="region of interest" description="Disordered" evidence="20">
    <location>
        <begin position="567"/>
        <end position="625"/>
    </location>
</feature>
<evidence type="ECO:0000256" key="18">
    <source>
        <dbReference type="ARBA" id="ARBA00049360"/>
    </source>
</evidence>
<dbReference type="AlphaFoldDB" id="A0A1E4SNK3"/>
<feature type="compositionally biased region" description="Polar residues" evidence="20">
    <location>
        <begin position="82"/>
        <end position="95"/>
    </location>
</feature>
<evidence type="ECO:0000256" key="10">
    <source>
        <dbReference type="ARBA" id="ARBA00022723"/>
    </source>
</evidence>
<dbReference type="GO" id="GO:0042254">
    <property type="term" value="P:ribosome biogenesis"/>
    <property type="evidence" value="ECO:0007669"/>
    <property type="project" value="UniProtKB-KW"/>
</dbReference>
<evidence type="ECO:0000256" key="9">
    <source>
        <dbReference type="ARBA" id="ARBA00022679"/>
    </source>
</evidence>
<keyword evidence="11" id="KW-0547">Nucleotide-binding</keyword>
<evidence type="ECO:0000256" key="7">
    <source>
        <dbReference type="ARBA" id="ARBA00022517"/>
    </source>
</evidence>
<dbReference type="Proteomes" id="UP000094285">
    <property type="component" value="Unassembled WGS sequence"/>
</dbReference>
<evidence type="ECO:0000256" key="8">
    <source>
        <dbReference type="ARBA" id="ARBA00022527"/>
    </source>
</evidence>
<gene>
    <name evidence="22" type="ORF">CANTADRAFT_20549</name>
</gene>
<keyword evidence="8" id="KW-0723">Serine/threonine-protein kinase</keyword>
<evidence type="ECO:0000256" key="16">
    <source>
        <dbReference type="ARBA" id="ARBA00047899"/>
    </source>
</evidence>
<dbReference type="GO" id="GO:0005737">
    <property type="term" value="C:cytoplasm"/>
    <property type="evidence" value="ECO:0007669"/>
    <property type="project" value="UniProtKB-SubCell"/>
</dbReference>
<dbReference type="GO" id="GO:0046872">
    <property type="term" value="F:metal ion binding"/>
    <property type="evidence" value="ECO:0007669"/>
    <property type="project" value="UniProtKB-KW"/>
</dbReference>
<comment type="similarity">
    <text evidence="3">Belongs to the protein kinase superfamily. RIO-type Ser/Thr kinase family.</text>
</comment>
<dbReference type="RefSeq" id="XP_020066119.1">
    <property type="nucleotide sequence ID" value="XM_020206581.1"/>
</dbReference>
<dbReference type="InterPro" id="IPR000687">
    <property type="entry name" value="RIO_kinase"/>
</dbReference>
<evidence type="ECO:0000256" key="5">
    <source>
        <dbReference type="ARBA" id="ARBA00016038"/>
    </source>
</evidence>
<dbReference type="PROSITE" id="PS01245">
    <property type="entry name" value="RIO1"/>
    <property type="match status" value="1"/>
</dbReference>
<keyword evidence="10" id="KW-0479">Metal-binding</keyword>
<dbReference type="EMBL" id="KV453910">
    <property type="protein sequence ID" value="ODV80997.1"/>
    <property type="molecule type" value="Genomic_DNA"/>
</dbReference>
<evidence type="ECO:0000313" key="23">
    <source>
        <dbReference type="Proteomes" id="UP000094285"/>
    </source>
</evidence>
<dbReference type="OrthoDB" id="205248at2759"/>
<accession>A0A1E4SNK3</accession>
<dbReference type="GeneID" id="30980718"/>
<feature type="domain" description="RIO kinase" evidence="21">
    <location>
        <begin position="260"/>
        <end position="502"/>
    </location>
</feature>
<protein>
    <recommendedName>
        <fullName evidence="5">Serine/threonine-protein kinase RIO1</fullName>
        <ecNumber evidence="4">2.7.11.1</ecNumber>
    </recommendedName>
    <alternativeName>
        <fullName evidence="19">Serine/threonine-protein kinase rio1</fullName>
    </alternativeName>
</protein>
<evidence type="ECO:0000256" key="14">
    <source>
        <dbReference type="ARBA" id="ARBA00022840"/>
    </source>
</evidence>
<evidence type="ECO:0000256" key="4">
    <source>
        <dbReference type="ARBA" id="ARBA00012513"/>
    </source>
</evidence>
<comment type="subcellular location">
    <subcellularLocation>
        <location evidence="2">Cytoplasm</location>
    </subcellularLocation>
</comment>
<dbReference type="STRING" id="984487.A0A1E4SNK3"/>
<reference evidence="23" key="1">
    <citation type="submission" date="2016-05" db="EMBL/GenBank/DDBJ databases">
        <title>Comparative genomics of biotechnologically important yeasts.</title>
        <authorList>
            <consortium name="DOE Joint Genome Institute"/>
            <person name="Riley R."/>
            <person name="Haridas S."/>
            <person name="Wolfe K.H."/>
            <person name="Lopes M.R."/>
            <person name="Hittinger C.T."/>
            <person name="Goker M."/>
            <person name="Salamov A."/>
            <person name="Wisecaver J."/>
            <person name="Long T.M."/>
            <person name="Aerts A.L."/>
            <person name="Barry K."/>
            <person name="Choi C."/>
            <person name="Clum A."/>
            <person name="Coughlan A.Y."/>
            <person name="Deshpande S."/>
            <person name="Douglass A.P."/>
            <person name="Hanson S.J."/>
            <person name="Klenk H.-P."/>
            <person name="Labutti K."/>
            <person name="Lapidus A."/>
            <person name="Lindquist E."/>
            <person name="Lipzen A."/>
            <person name="Meier-Kolthoff J.P."/>
            <person name="Ohm R.A."/>
            <person name="Otillar R.P."/>
            <person name="Pangilinan J."/>
            <person name="Peng Y."/>
            <person name="Rokas A."/>
            <person name="Rosa C.A."/>
            <person name="Scheuner C."/>
            <person name="Sibirny A.A."/>
            <person name="Slot J.C."/>
            <person name="Stielow J.B."/>
            <person name="Sun H."/>
            <person name="Kurtzman C.P."/>
            <person name="Blackwell M."/>
            <person name="Grigoriev I.V."/>
            <person name="Jeffries T.W."/>
        </authorList>
    </citation>
    <scope>NUCLEOTIDE SEQUENCE [LARGE SCALE GENOMIC DNA]</scope>
    <source>
        <strain evidence="23">NRRL Y-17324</strain>
    </source>
</reference>
<evidence type="ECO:0000256" key="12">
    <source>
        <dbReference type="ARBA" id="ARBA00022777"/>
    </source>
</evidence>
<dbReference type="Pfam" id="PF01163">
    <property type="entry name" value="RIO1"/>
    <property type="match status" value="1"/>
</dbReference>
<evidence type="ECO:0000256" key="11">
    <source>
        <dbReference type="ARBA" id="ARBA00022741"/>
    </source>
</evidence>
<dbReference type="InterPro" id="IPR051272">
    <property type="entry name" value="RIO-type_Ser/Thr_kinase"/>
</dbReference>
<feature type="compositionally biased region" description="Basic and acidic residues" evidence="20">
    <location>
        <begin position="612"/>
        <end position="625"/>
    </location>
</feature>
<sequence>MRSQLGLAQQYLLQLVLGFDLPQEDGFLDACPGPGGHGQIYLFVVPRDVIVVSLVTGVLLEQSLGERQHYQVEVEPDHTDEQGATQGDEQLSVRGSSPLDASNGRLHGSGAHPSGQTVILSAEPEVGEVKGVENPHQGVNGVDDGGYRQLTHILRLVIQVDQRFLIDDGYSKHNFNSDVKRNHTKKFLELREEHSQMSLEEVTAKVNEIYVDSSDSESELSDNEKPRVPKTITEKEDIVTKYADKIKTDPIKKGPKVTKDRANRATVEQVLDPRTMRFLAKIINKGILSRINGCISTGKEANVYHGDHEDPEISDREYAVKIYKTSILVFKDRERYVDGEFRFRNTKGQSNPRKMVKVWAEKEFRNLKRIHLSGIPCPEPIELRSHVLVMEYLTKGKGQPSPKLRDHPFKDVDEIVHYYHQMLFYMRRMYQECRLVHADLSEYNSIVHFDKLYIIDVSQSVEPDHPMALDFLRMDIKNVNDFFSRKKINVYPERLIFKYITEENHVLGVESNSDEDLGKYLENLPLKTENDDEVEDEIFRSLHLVRSLNHLEERDFEKFTEGKVDTLKELVPEGAEEVDLEESDDDDEDSTNDSEYDSDSDEDSDEDDEDGEGKPKKEWKTRETVLRGKKYEDKDEKKARKEAAKLEKLEKRKTKMKKHIKKKIISKRKNK</sequence>
<evidence type="ECO:0000256" key="6">
    <source>
        <dbReference type="ARBA" id="ARBA00022490"/>
    </source>
</evidence>
<evidence type="ECO:0000256" key="13">
    <source>
        <dbReference type="ARBA" id="ARBA00022801"/>
    </source>
</evidence>
<dbReference type="Gene3D" id="1.10.510.10">
    <property type="entry name" value="Transferase(Phosphotransferase) domain 1"/>
    <property type="match status" value="1"/>
</dbReference>